<evidence type="ECO:0000313" key="3">
    <source>
        <dbReference type="Proteomes" id="UP000295764"/>
    </source>
</evidence>
<evidence type="ECO:0000256" key="1">
    <source>
        <dbReference type="SAM" id="MobiDB-lite"/>
    </source>
</evidence>
<name>A0A4R6DND9_9MICO</name>
<dbReference type="EMBL" id="SNVW01000002">
    <property type="protein sequence ID" value="TDN45718.1"/>
    <property type="molecule type" value="Genomic_DNA"/>
</dbReference>
<organism evidence="2 3">
    <name type="scientific">Curtobacterium flaccumfaciens</name>
    <dbReference type="NCBI Taxonomy" id="2035"/>
    <lineage>
        <taxon>Bacteria</taxon>
        <taxon>Bacillati</taxon>
        <taxon>Actinomycetota</taxon>
        <taxon>Actinomycetes</taxon>
        <taxon>Micrococcales</taxon>
        <taxon>Microbacteriaceae</taxon>
        <taxon>Curtobacterium</taxon>
    </lineage>
</organism>
<accession>A0A4R6DND9</accession>
<feature type="region of interest" description="Disordered" evidence="1">
    <location>
        <begin position="93"/>
        <end position="121"/>
    </location>
</feature>
<sequence length="233" mass="26357">MTSHDRPTGLALTFRHDGTLLLELLQGWYDAFDSSVTHVDDPDRIRGVLRWWIATKPSPPQRRSTFPAWQEFGSGPARRITITTEPSDAARKLTFGSDSASSGFERTLATGPTDPTSRASQSFIGDVTLGSRRFFRTEQQRAEKRLAGGQYLAILEGYLEEMRSHVDVRDQHDAYHDVRAGIGAILDDEHYLALSPDPRARSLYSELLAEQSSLYQWHMDLAKGGHEWARERR</sequence>
<reference evidence="2 3" key="1">
    <citation type="submission" date="2019-03" db="EMBL/GenBank/DDBJ databases">
        <title>Genomic analyses of the natural microbiome of Caenorhabditis elegans.</title>
        <authorList>
            <person name="Samuel B."/>
        </authorList>
    </citation>
    <scope>NUCLEOTIDE SEQUENCE [LARGE SCALE GENOMIC DNA]</scope>
    <source>
        <strain evidence="2 3">JUb65</strain>
    </source>
</reference>
<dbReference type="Proteomes" id="UP000295764">
    <property type="component" value="Unassembled WGS sequence"/>
</dbReference>
<proteinExistence type="predicted"/>
<dbReference type="AlphaFoldDB" id="A0A4R6DND9"/>
<gene>
    <name evidence="2" type="ORF">EDF64_102127</name>
</gene>
<dbReference type="RefSeq" id="WP_133518689.1">
    <property type="nucleotide sequence ID" value="NZ_SNVW01000002.1"/>
</dbReference>
<evidence type="ECO:0000313" key="2">
    <source>
        <dbReference type="EMBL" id="TDN45718.1"/>
    </source>
</evidence>
<comment type="caution">
    <text evidence="2">The sequence shown here is derived from an EMBL/GenBank/DDBJ whole genome shotgun (WGS) entry which is preliminary data.</text>
</comment>
<protein>
    <submittedName>
        <fullName evidence="2">Uncharacterized protein</fullName>
    </submittedName>
</protein>
<dbReference type="OrthoDB" id="5015372at2"/>